<protein>
    <submittedName>
        <fullName evidence="4">Spore coat protein A</fullName>
    </submittedName>
</protein>
<feature type="domain" description="Plastocyanin-like" evidence="3">
    <location>
        <begin position="99"/>
        <end position="175"/>
    </location>
</feature>
<feature type="domain" description="Plastocyanin-like" evidence="2">
    <location>
        <begin position="402"/>
        <end position="511"/>
    </location>
</feature>
<evidence type="ECO:0000313" key="5">
    <source>
        <dbReference type="Proteomes" id="UP000838308"/>
    </source>
</evidence>
<comment type="similarity">
    <text evidence="1">Belongs to the multicopper oxidase family.</text>
</comment>
<accession>A0ABM9ELM2</accession>
<feature type="domain" description="Plastocyanin-like" evidence="3">
    <location>
        <begin position="43"/>
        <end position="91"/>
    </location>
</feature>
<dbReference type="InterPro" id="IPR011706">
    <property type="entry name" value="Cu-oxidase_C"/>
</dbReference>
<evidence type="ECO:0000259" key="2">
    <source>
        <dbReference type="Pfam" id="PF07731"/>
    </source>
</evidence>
<gene>
    <name evidence="4" type="primary">cotA</name>
    <name evidence="4" type="ORF">BACCIP111895_00133</name>
</gene>
<dbReference type="InterPro" id="IPR011707">
    <property type="entry name" value="Cu-oxidase-like_N"/>
</dbReference>
<dbReference type="Pfam" id="PF07732">
    <property type="entry name" value="Cu-oxidase_3"/>
    <property type="match status" value="2"/>
</dbReference>
<dbReference type="SUPFAM" id="SSF49503">
    <property type="entry name" value="Cupredoxins"/>
    <property type="match status" value="3"/>
</dbReference>
<reference evidence="4" key="1">
    <citation type="submission" date="2022-04" db="EMBL/GenBank/DDBJ databases">
        <authorList>
            <person name="Criscuolo A."/>
        </authorList>
    </citation>
    <scope>NUCLEOTIDE SEQUENCE</scope>
    <source>
        <strain evidence="4">CIP111895</strain>
    </source>
</reference>
<comment type="caution">
    <text evidence="4">The sequence shown here is derived from an EMBL/GenBank/DDBJ whole genome shotgun (WGS) entry which is preliminary data.</text>
</comment>
<dbReference type="PANTHER" id="PTHR48267">
    <property type="entry name" value="CUPREDOXIN SUPERFAMILY PROTEIN"/>
    <property type="match status" value="1"/>
</dbReference>
<dbReference type="EMBL" id="CALBWS010000001">
    <property type="protein sequence ID" value="CAH2713000.1"/>
    <property type="molecule type" value="Genomic_DNA"/>
</dbReference>
<dbReference type="CDD" id="cd13844">
    <property type="entry name" value="CuRO_1_BOD_CotA_like"/>
    <property type="match status" value="1"/>
</dbReference>
<evidence type="ECO:0000256" key="1">
    <source>
        <dbReference type="ARBA" id="ARBA00010609"/>
    </source>
</evidence>
<dbReference type="Gene3D" id="2.60.40.420">
    <property type="entry name" value="Cupredoxins - blue copper proteins"/>
    <property type="match status" value="3"/>
</dbReference>
<dbReference type="CDD" id="cd13868">
    <property type="entry name" value="CuRO_2_CotA_like"/>
    <property type="match status" value="1"/>
</dbReference>
<dbReference type="PANTHER" id="PTHR48267:SF1">
    <property type="entry name" value="BILIRUBIN OXIDASE"/>
    <property type="match status" value="1"/>
</dbReference>
<dbReference type="InterPro" id="IPR008972">
    <property type="entry name" value="Cupredoxin"/>
</dbReference>
<dbReference type="CDD" id="cd13891">
    <property type="entry name" value="CuRO_3_CotA_like"/>
    <property type="match status" value="1"/>
</dbReference>
<name>A0ABM9ELM2_9BACI</name>
<dbReference type="Pfam" id="PF07731">
    <property type="entry name" value="Cu-oxidase_2"/>
    <property type="match status" value="1"/>
</dbReference>
<evidence type="ECO:0000259" key="3">
    <source>
        <dbReference type="Pfam" id="PF07732"/>
    </source>
</evidence>
<evidence type="ECO:0000313" key="4">
    <source>
        <dbReference type="EMBL" id="CAH2713000.1"/>
    </source>
</evidence>
<proteinExistence type="inferred from homology"/>
<dbReference type="InterPro" id="IPR045087">
    <property type="entry name" value="Cu-oxidase_fam"/>
</dbReference>
<keyword evidence="5" id="KW-1185">Reference proteome</keyword>
<dbReference type="RefSeq" id="WP_248733728.1">
    <property type="nucleotide sequence ID" value="NZ_CALBWS010000001.1"/>
</dbReference>
<dbReference type="Proteomes" id="UP000838308">
    <property type="component" value="Unassembled WGS sequence"/>
</dbReference>
<keyword evidence="4" id="KW-0946">Virion</keyword>
<sequence>MKLTEFKDPLPIPPVLKPRWKSGEYTYYEITMKETQQLLHSELPKTTIWGYEGIYPGPTIEVETGERVYVKWKNELPERHLLPIDHTVHGAEKEKPAVRTVVHLHGGRTEPNSDGYPDAWFTKGFIVKGPFFQKEIYHYINQQSARTLWYHDHAIGLTRLNIYAGLAGFYFIRNSHERSFNLPSGPFEVPLLLQDRSFHVDGSLSYPEQPENNGSGIYPSIIASFFGNTILVNGKVWPFLEVEPRKYRFRLLNAANARFFRLTLDSGQLFYQIGTDSGFLERPIGVGSLLLAPAERLDVIINFSNMEGKSIVVKNDAPTHFPNGDPVDPKTTGIVMEFRVSQPLSGIDTSVIPAYMGPIKWLHANTAQRQRFLELSEEKDQFGRSLFLLDKKTWDDPITENPLAHSTEIWSFINTNEDDHPIHVHLVQFQILERRAFNVEYYKKTKHIKYTGAPIQPDFSERGWKDTVRCPPGLVTSIIIPFFPYTGQYVWHCHMLEHEDYEMMRPYRVLPPP</sequence>
<keyword evidence="4" id="KW-0167">Capsid protein</keyword>
<organism evidence="4 5">
    <name type="scientific">Neobacillus rhizosphaerae</name>
    <dbReference type="NCBI Taxonomy" id="2880965"/>
    <lineage>
        <taxon>Bacteria</taxon>
        <taxon>Bacillati</taxon>
        <taxon>Bacillota</taxon>
        <taxon>Bacilli</taxon>
        <taxon>Bacillales</taxon>
        <taxon>Bacillaceae</taxon>
        <taxon>Neobacillus</taxon>
    </lineage>
</organism>